<dbReference type="Gene3D" id="3.40.50.1820">
    <property type="entry name" value="alpha/beta hydrolase"/>
    <property type="match status" value="1"/>
</dbReference>
<feature type="domain" description="AB hydrolase-1" evidence="2">
    <location>
        <begin position="123"/>
        <end position="366"/>
    </location>
</feature>
<dbReference type="Proteomes" id="UP001057498">
    <property type="component" value="Chromosome"/>
</dbReference>
<accession>A0ABM7YGR6</accession>
<proteinExistence type="predicted"/>
<feature type="region of interest" description="Disordered" evidence="1">
    <location>
        <begin position="1"/>
        <end position="26"/>
    </location>
</feature>
<protein>
    <recommendedName>
        <fullName evidence="2">AB hydrolase-1 domain-containing protein</fullName>
    </recommendedName>
</protein>
<evidence type="ECO:0000313" key="4">
    <source>
        <dbReference type="Proteomes" id="UP001057498"/>
    </source>
</evidence>
<feature type="region of interest" description="Disordered" evidence="1">
    <location>
        <begin position="65"/>
        <end position="87"/>
    </location>
</feature>
<dbReference type="PRINTS" id="PR00412">
    <property type="entry name" value="EPOXHYDRLASE"/>
</dbReference>
<evidence type="ECO:0000259" key="2">
    <source>
        <dbReference type="Pfam" id="PF12697"/>
    </source>
</evidence>
<dbReference type="PANTHER" id="PTHR43798">
    <property type="entry name" value="MONOACYLGLYCEROL LIPASE"/>
    <property type="match status" value="1"/>
</dbReference>
<evidence type="ECO:0000256" key="1">
    <source>
        <dbReference type="SAM" id="MobiDB-lite"/>
    </source>
</evidence>
<dbReference type="Pfam" id="PF12697">
    <property type="entry name" value="Abhydrolase_6"/>
    <property type="match status" value="1"/>
</dbReference>
<organism evidence="3 4">
    <name type="scientific">Sphaerotilus microaerophilus</name>
    <dbReference type="NCBI Taxonomy" id="2914710"/>
    <lineage>
        <taxon>Bacteria</taxon>
        <taxon>Pseudomonadati</taxon>
        <taxon>Pseudomonadota</taxon>
        <taxon>Betaproteobacteria</taxon>
        <taxon>Burkholderiales</taxon>
        <taxon>Sphaerotilaceae</taxon>
        <taxon>Sphaerotilus</taxon>
    </lineage>
</organism>
<dbReference type="InterPro" id="IPR000073">
    <property type="entry name" value="AB_hydrolase_1"/>
</dbReference>
<dbReference type="InterPro" id="IPR029058">
    <property type="entry name" value="AB_hydrolase_fold"/>
</dbReference>
<dbReference type="SUPFAM" id="SSF53474">
    <property type="entry name" value="alpha/beta-Hydrolases"/>
    <property type="match status" value="1"/>
</dbReference>
<sequence>MTSLLLPSRPRKHLHPHLHLDSLPGRRSGSAVRVKVRAWAAAIGCALFNCLAPAHAAEPPAPIPTFGDSPCVERPQPAASGQPPAPPARIPGLRYECHVMTGGQPLFVGRAGPADPPANLPVLLLIHGLGQNAHTDWAEPVQALASRFQIVAVDLPGFGASPPPLGPYAFDTLGRQLAQLVTRLAPGRRVHVVGHSLGGAVALHFAHRHAALVDRLVLVDAAGLLLKQVFMRHMTAQAVPSTGVAPLDAVIRGMGGRLRDLGSYLFLGQDARFDFLPWLMGNPQARKALLGGVVQADAAITLVEQDFTAALRETTVPTTLIWGSEDRIAPPRTGRILAARMPQVRLQVMAGAGHTPMAERPGEFNRLLLDALTGPVPPRSAGFAPGTTASTRSQGELTCQAQDGARYSGRIDKLTLNGCRNVRIEGAQIGALVLSDALATLDDSSIDAGRGVAIDARNSELIVTTSRIRARVAIRAENSWFDLAGVSLTASEAAMQWRDATSRAFFSLSDWDAPEHRGDAHFMWPRTAAGAQGSGR</sequence>
<name>A0ABM7YGR6_9BURK</name>
<gene>
    <name evidence="3" type="ORF">CATMQ487_03310</name>
</gene>
<dbReference type="EMBL" id="AP025730">
    <property type="protein sequence ID" value="BDI03361.1"/>
    <property type="molecule type" value="Genomic_DNA"/>
</dbReference>
<evidence type="ECO:0000313" key="3">
    <source>
        <dbReference type="EMBL" id="BDI03361.1"/>
    </source>
</evidence>
<dbReference type="InterPro" id="IPR000639">
    <property type="entry name" value="Epox_hydrolase-like"/>
</dbReference>
<dbReference type="InterPro" id="IPR050266">
    <property type="entry name" value="AB_hydrolase_sf"/>
</dbReference>
<reference evidence="3" key="1">
    <citation type="submission" date="2022-04" db="EMBL/GenBank/DDBJ databases">
        <title>Whole genome sequence of Sphaerotilus sp. FB-5.</title>
        <authorList>
            <person name="Takeda M."/>
            <person name="Narihara S."/>
            <person name="Akimoto M."/>
            <person name="Akimoto R."/>
            <person name="Nishiyashiki S."/>
            <person name="Murakami T."/>
        </authorList>
    </citation>
    <scope>NUCLEOTIDE SEQUENCE</scope>
    <source>
        <strain evidence="3">FB-5</strain>
    </source>
</reference>
<dbReference type="PANTHER" id="PTHR43798:SF33">
    <property type="entry name" value="HYDROLASE, PUTATIVE (AFU_ORTHOLOGUE AFUA_2G14860)-RELATED"/>
    <property type="match status" value="1"/>
</dbReference>
<dbReference type="PRINTS" id="PR00111">
    <property type="entry name" value="ABHYDROLASE"/>
</dbReference>
<keyword evidence="4" id="KW-1185">Reference proteome</keyword>